<organism evidence="1 2">
    <name type="scientific">Jiella avicenniae</name>
    <dbReference type="NCBI Taxonomy" id="2907202"/>
    <lineage>
        <taxon>Bacteria</taxon>
        <taxon>Pseudomonadati</taxon>
        <taxon>Pseudomonadota</taxon>
        <taxon>Alphaproteobacteria</taxon>
        <taxon>Hyphomicrobiales</taxon>
        <taxon>Aurantimonadaceae</taxon>
        <taxon>Jiella</taxon>
    </lineage>
</organism>
<comment type="caution">
    <text evidence="1">The sequence shown here is derived from an EMBL/GenBank/DDBJ whole genome shotgun (WGS) entry which is preliminary data.</text>
</comment>
<accession>A0A9X1T6I2</accession>
<sequence>MLQWVYLPRVGETAITSVRSGWTGWLRSWTRERRRQKLRREAIATLLRVDDDILRDVTGLERHQVEAAARLPLDVDALERLRRLQEAQSRP</sequence>
<evidence type="ECO:0000313" key="2">
    <source>
        <dbReference type="Proteomes" id="UP001139035"/>
    </source>
</evidence>
<gene>
    <name evidence="1" type="ORF">LZD57_18160</name>
</gene>
<evidence type="ECO:0008006" key="3">
    <source>
        <dbReference type="Google" id="ProtNLM"/>
    </source>
</evidence>
<proteinExistence type="predicted"/>
<reference evidence="1" key="1">
    <citation type="submission" date="2022-01" db="EMBL/GenBank/DDBJ databases">
        <title>Jiella avicenniae sp. nov., a novel endophytic bacterium isolated from bark of Avicennia marina.</title>
        <authorList>
            <person name="Tuo L."/>
        </authorList>
    </citation>
    <scope>NUCLEOTIDE SEQUENCE</scope>
    <source>
        <strain evidence="1">CBK1P-4</strain>
    </source>
</reference>
<protein>
    <recommendedName>
        <fullName evidence="3">DUF1127 domain-containing protein</fullName>
    </recommendedName>
</protein>
<evidence type="ECO:0000313" key="1">
    <source>
        <dbReference type="EMBL" id="MCE7029919.1"/>
    </source>
</evidence>
<dbReference type="Proteomes" id="UP001139035">
    <property type="component" value="Unassembled WGS sequence"/>
</dbReference>
<keyword evidence="2" id="KW-1185">Reference proteome</keyword>
<name>A0A9X1T6I2_9HYPH</name>
<dbReference type="EMBL" id="JAJUWU010000019">
    <property type="protein sequence ID" value="MCE7029919.1"/>
    <property type="molecule type" value="Genomic_DNA"/>
</dbReference>
<dbReference type="RefSeq" id="WP_233720905.1">
    <property type="nucleotide sequence ID" value="NZ_JAJUWU010000019.1"/>
</dbReference>
<dbReference type="AlphaFoldDB" id="A0A9X1T6I2"/>